<keyword evidence="3" id="KW-1185">Reference proteome</keyword>
<comment type="caution">
    <text evidence="2">The sequence shown here is derived from an EMBL/GenBank/DDBJ whole genome shotgun (WGS) entry which is preliminary data.</text>
</comment>
<keyword evidence="1" id="KW-0472">Membrane</keyword>
<organism evidence="2 3">
    <name type="scientific">[Muricauda] lutisoli</name>
    <dbReference type="NCBI Taxonomy" id="2816035"/>
    <lineage>
        <taxon>Bacteria</taxon>
        <taxon>Pseudomonadati</taxon>
        <taxon>Bacteroidota</taxon>
        <taxon>Flavobacteriia</taxon>
        <taxon>Flavobacteriales</taxon>
        <taxon>Flavobacteriaceae</taxon>
        <taxon>Allomuricauda</taxon>
    </lineage>
</organism>
<gene>
    <name evidence="2" type="ORF">J0X13_12465</name>
</gene>
<dbReference type="RefSeq" id="WP_207071742.1">
    <property type="nucleotide sequence ID" value="NZ_JAFLND010000003.1"/>
</dbReference>
<feature type="transmembrane region" description="Helical" evidence="1">
    <location>
        <begin position="101"/>
        <end position="121"/>
    </location>
</feature>
<evidence type="ECO:0000313" key="3">
    <source>
        <dbReference type="Proteomes" id="UP000664163"/>
    </source>
</evidence>
<evidence type="ECO:0008006" key="4">
    <source>
        <dbReference type="Google" id="ProtNLM"/>
    </source>
</evidence>
<reference evidence="2 3" key="1">
    <citation type="submission" date="2021-03" db="EMBL/GenBank/DDBJ databases">
        <title>Muricauda sp. CAU 1631 isolated from Incheon.</title>
        <authorList>
            <person name="Kim W."/>
        </authorList>
    </citation>
    <scope>NUCLEOTIDE SEQUENCE [LARGE SCALE GENOMIC DNA]</scope>
    <source>
        <strain evidence="2 3">CAU 1631</strain>
    </source>
</reference>
<feature type="transmembrane region" description="Helical" evidence="1">
    <location>
        <begin position="61"/>
        <end position="80"/>
    </location>
</feature>
<evidence type="ECO:0000256" key="1">
    <source>
        <dbReference type="SAM" id="Phobius"/>
    </source>
</evidence>
<evidence type="ECO:0000313" key="2">
    <source>
        <dbReference type="EMBL" id="MBO0331369.1"/>
    </source>
</evidence>
<feature type="transmembrane region" description="Helical" evidence="1">
    <location>
        <begin position="133"/>
        <end position="156"/>
    </location>
</feature>
<proteinExistence type="predicted"/>
<name>A0ABS3EYM6_9FLAO</name>
<accession>A0ABS3EYM6</accession>
<dbReference type="EMBL" id="JAFLND010000003">
    <property type="protein sequence ID" value="MBO0331369.1"/>
    <property type="molecule type" value="Genomic_DNA"/>
</dbReference>
<keyword evidence="1" id="KW-0812">Transmembrane</keyword>
<protein>
    <recommendedName>
        <fullName evidence="4">DUF4234 domain-containing protein</fullName>
    </recommendedName>
</protein>
<feature type="transmembrane region" description="Helical" evidence="1">
    <location>
        <begin position="168"/>
        <end position="190"/>
    </location>
</feature>
<feature type="transmembrane region" description="Helical" evidence="1">
    <location>
        <begin position="12"/>
        <end position="30"/>
    </location>
</feature>
<dbReference type="Proteomes" id="UP000664163">
    <property type="component" value="Unassembled WGS sequence"/>
</dbReference>
<keyword evidence="1" id="KW-1133">Transmembrane helix</keyword>
<sequence length="204" mass="24059">MTKILLKAKHWQLFLLMIGIPLLSQIYMYSRIWMIESTSSTVESKEGFTQVLNEKFIQFDWYPFIFLLFSLLFFGWLWSLAIGLQKWGPADIHMKTSTFKVFFFIPLIYILLIISSMSGVFSGNGFLLNPRTIIAVIVPLHLFSMFCIFHSIYFAAKTLKIAELKRKIVFGDFIGEFFLLWFYFIGIWIIQPKVNKFVTDEKHF</sequence>